<protein>
    <submittedName>
        <fullName evidence="2">Uncharacterized protein</fullName>
    </submittedName>
</protein>
<sequence>MLKKKDWKEMIQEFSDKVDKREKLIRGKIDELKEQEEIIQTKIKDNSGRMIELEMEGDTSGVTTIKKENRDMRIELEEVQDAIEGYKSQLGTARDYYAKDLEKIRAAVNKAEEEHFQWKQDTRSRRDGLEAKIEDLKKQVEQINNEIVFTRTISEEMEWGYITRIDPRVDSLKDYEKQNFIKSWMSGHDTERFFKKD</sequence>
<name>A0ABU6PM51_9BACL</name>
<keyword evidence="1" id="KW-0175">Coiled coil</keyword>
<keyword evidence="3" id="KW-1185">Reference proteome</keyword>
<gene>
    <name evidence="2" type="ORF">P9847_01345</name>
</gene>
<feature type="coiled-coil region" evidence="1">
    <location>
        <begin position="62"/>
        <end position="153"/>
    </location>
</feature>
<organism evidence="2 3">
    <name type="scientific">Paenibacillus chibensis</name>
    <dbReference type="NCBI Taxonomy" id="59846"/>
    <lineage>
        <taxon>Bacteria</taxon>
        <taxon>Bacillati</taxon>
        <taxon>Bacillota</taxon>
        <taxon>Bacilli</taxon>
        <taxon>Bacillales</taxon>
        <taxon>Paenibacillaceae</taxon>
        <taxon>Paenibacillus</taxon>
    </lineage>
</organism>
<evidence type="ECO:0000256" key="1">
    <source>
        <dbReference type="SAM" id="Coils"/>
    </source>
</evidence>
<dbReference type="RefSeq" id="WP_328274766.1">
    <property type="nucleotide sequence ID" value="NZ_JARTLD010000003.1"/>
</dbReference>
<dbReference type="EMBL" id="JARTLD010000003">
    <property type="protein sequence ID" value="MED5015943.1"/>
    <property type="molecule type" value="Genomic_DNA"/>
</dbReference>
<proteinExistence type="predicted"/>
<evidence type="ECO:0000313" key="2">
    <source>
        <dbReference type="EMBL" id="MED5015943.1"/>
    </source>
</evidence>
<reference evidence="2 3" key="1">
    <citation type="submission" date="2023-03" db="EMBL/GenBank/DDBJ databases">
        <title>Bacillus Genome Sequencing.</title>
        <authorList>
            <person name="Dunlap C."/>
        </authorList>
    </citation>
    <scope>NUCLEOTIDE SEQUENCE [LARGE SCALE GENOMIC DNA]</scope>
    <source>
        <strain evidence="2 3">NRS-52</strain>
    </source>
</reference>
<dbReference type="Proteomes" id="UP001343257">
    <property type="component" value="Unassembled WGS sequence"/>
</dbReference>
<accession>A0ABU6PM51</accession>
<evidence type="ECO:0000313" key="3">
    <source>
        <dbReference type="Proteomes" id="UP001343257"/>
    </source>
</evidence>
<comment type="caution">
    <text evidence="2">The sequence shown here is derived from an EMBL/GenBank/DDBJ whole genome shotgun (WGS) entry which is preliminary data.</text>
</comment>